<dbReference type="GO" id="GO:0020037">
    <property type="term" value="F:heme binding"/>
    <property type="evidence" value="ECO:0007669"/>
    <property type="project" value="InterPro"/>
</dbReference>
<feature type="domain" description="DUF1592" evidence="4">
    <location>
        <begin position="331"/>
        <end position="458"/>
    </location>
</feature>
<feature type="domain" description="DUF1585" evidence="2">
    <location>
        <begin position="603"/>
        <end position="674"/>
    </location>
</feature>
<dbReference type="Pfam" id="PF07627">
    <property type="entry name" value="PSCyt3"/>
    <property type="match status" value="1"/>
</dbReference>
<proteinExistence type="predicted"/>
<organism evidence="7 8">
    <name type="scientific">Prosthecobacter fusiformis</name>
    <dbReference type="NCBI Taxonomy" id="48464"/>
    <lineage>
        <taxon>Bacteria</taxon>
        <taxon>Pseudomonadati</taxon>
        <taxon>Verrucomicrobiota</taxon>
        <taxon>Verrucomicrobiia</taxon>
        <taxon>Verrucomicrobiales</taxon>
        <taxon>Verrucomicrobiaceae</taxon>
        <taxon>Prosthecobacter</taxon>
    </lineage>
</organism>
<accession>A0A4V3FEE1</accession>
<dbReference type="Proteomes" id="UP000295662">
    <property type="component" value="Unassembled WGS sequence"/>
</dbReference>
<evidence type="ECO:0000259" key="2">
    <source>
        <dbReference type="Pfam" id="PF07624"/>
    </source>
</evidence>
<evidence type="ECO:0000313" key="8">
    <source>
        <dbReference type="Proteomes" id="UP000295662"/>
    </source>
</evidence>
<dbReference type="InterPro" id="IPR013042">
    <property type="entry name" value="DUF1592"/>
</dbReference>
<gene>
    <name evidence="7" type="ORF">EI77_03698</name>
</gene>
<dbReference type="InterPro" id="IPR011429">
    <property type="entry name" value="Cyt_c_Planctomycete-type"/>
</dbReference>
<comment type="caution">
    <text evidence="7">The sequence shown here is derived from an EMBL/GenBank/DDBJ whole genome shotgun (WGS) entry which is preliminary data.</text>
</comment>
<reference evidence="7 8" key="1">
    <citation type="submission" date="2019-03" db="EMBL/GenBank/DDBJ databases">
        <title>Genomic Encyclopedia of Archaeal and Bacterial Type Strains, Phase II (KMG-II): from individual species to whole genera.</title>
        <authorList>
            <person name="Goeker M."/>
        </authorList>
    </citation>
    <scope>NUCLEOTIDE SEQUENCE [LARGE SCALE GENOMIC DNA]</scope>
    <source>
        <strain evidence="7 8">ATCC 25309</strain>
    </source>
</reference>
<dbReference type="InterPro" id="IPR013039">
    <property type="entry name" value="DUF1588"/>
</dbReference>
<sequence>MLPLLRMARLFILLSTTVMAHAAFSAEPAASSILPMLQQHCIQCHGKDGKVKGKVDLRPLESANDGHPQPELLTKILKAVQDGDMPPEDEPPIRDEARQQLIAHLETWLADSIRTSSISPRTPVRRMNRFQYGNAVEDLLELKVELFALPERVVREYGEYFQPASGKMPDTLLAGNRPLGKSQLIAPRLEGVAPFPQDLRAEHGYDTRGDLITLSPLLMESFLTLSRSIVDSPNFGPKTSRKWNPLLAPPPAHKSADNELRKRIRLFLTRAFRRPVEKSVLERYVAHAQARLQAGASFTECMKDVIAAALVSPQFLYLYDGATTGDKPEPLDDYELASRLSFFLWGSLPDEELLAAAAAGTLRNPTQLTAQADRLMNDRRMKRFCDSFAGQWLKIEHALASEPKKKLFPDFYFSVRATSHMMLEPLLLFETVFVENRSIIDFIHSDFTYRSEALARFYRHEPQPLPLTLLMKPQEFHRVPVTSKRDGGVITNAAVLTMTSNATRTQPITRGAWLVGVIFNDPPPPPPADVPPLDEKDDHAGAKNLTLRQKLALHQERADCATCHARIDPYGFALENYDAVGRWREVYEQGQPIDSAGKLFNKRPFTSIEEFKDGLLAEKDRFTRAFASHLLAYALGREVTPADQAALDGIVTTTAADGYRLRTLMRQIVLSEPFQTKYNPATPPAR</sequence>
<keyword evidence="1" id="KW-0732">Signal</keyword>
<feature type="chain" id="PRO_5020531001" evidence="1">
    <location>
        <begin position="23"/>
        <end position="686"/>
    </location>
</feature>
<feature type="signal peptide" evidence="1">
    <location>
        <begin position="1"/>
        <end position="22"/>
    </location>
</feature>
<protein>
    <submittedName>
        <fullName evidence="7">Cytochrome c</fullName>
    </submittedName>
</protein>
<feature type="domain" description="DUF1595" evidence="6">
    <location>
        <begin position="260"/>
        <end position="319"/>
    </location>
</feature>
<dbReference type="EMBL" id="SOCA01000008">
    <property type="protein sequence ID" value="TDU66603.1"/>
    <property type="molecule type" value="Genomic_DNA"/>
</dbReference>
<dbReference type="InterPro" id="IPR036909">
    <property type="entry name" value="Cyt_c-like_dom_sf"/>
</dbReference>
<evidence type="ECO:0000259" key="3">
    <source>
        <dbReference type="Pfam" id="PF07627"/>
    </source>
</evidence>
<dbReference type="AlphaFoldDB" id="A0A4V3FEE1"/>
<dbReference type="Pfam" id="PF07635">
    <property type="entry name" value="PSCyt1"/>
    <property type="match status" value="1"/>
</dbReference>
<name>A0A4V3FEE1_9BACT</name>
<dbReference type="GO" id="GO:0009055">
    <property type="term" value="F:electron transfer activity"/>
    <property type="evidence" value="ECO:0007669"/>
    <property type="project" value="InterPro"/>
</dbReference>
<dbReference type="InterPro" id="IPR013043">
    <property type="entry name" value="DUF1595"/>
</dbReference>
<dbReference type="Pfam" id="PF07624">
    <property type="entry name" value="PSD2"/>
    <property type="match status" value="1"/>
</dbReference>
<evidence type="ECO:0000259" key="4">
    <source>
        <dbReference type="Pfam" id="PF07631"/>
    </source>
</evidence>
<dbReference type="InterPro" id="IPR011478">
    <property type="entry name" value="DUF1585"/>
</dbReference>
<dbReference type="Pfam" id="PF07631">
    <property type="entry name" value="PSD4"/>
    <property type="match status" value="1"/>
</dbReference>
<evidence type="ECO:0000256" key="1">
    <source>
        <dbReference type="SAM" id="SignalP"/>
    </source>
</evidence>
<dbReference type="Pfam" id="PF07637">
    <property type="entry name" value="PSD5"/>
    <property type="match status" value="1"/>
</dbReference>
<dbReference type="RefSeq" id="WP_208300403.1">
    <property type="nucleotide sequence ID" value="NZ_SOCA01000008.1"/>
</dbReference>
<feature type="domain" description="Cytochrome C Planctomycete-type" evidence="5">
    <location>
        <begin position="41"/>
        <end position="89"/>
    </location>
</feature>
<evidence type="ECO:0000259" key="5">
    <source>
        <dbReference type="Pfam" id="PF07635"/>
    </source>
</evidence>
<evidence type="ECO:0000259" key="6">
    <source>
        <dbReference type="Pfam" id="PF07637"/>
    </source>
</evidence>
<dbReference type="Gene3D" id="1.10.760.10">
    <property type="entry name" value="Cytochrome c-like domain"/>
    <property type="match status" value="1"/>
</dbReference>
<feature type="domain" description="DUF1588" evidence="3">
    <location>
        <begin position="487"/>
        <end position="585"/>
    </location>
</feature>
<keyword evidence="8" id="KW-1185">Reference proteome</keyword>
<evidence type="ECO:0000313" key="7">
    <source>
        <dbReference type="EMBL" id="TDU66603.1"/>
    </source>
</evidence>
<dbReference type="SUPFAM" id="SSF46626">
    <property type="entry name" value="Cytochrome c"/>
    <property type="match status" value="1"/>
</dbReference>